<evidence type="ECO:0000313" key="4">
    <source>
        <dbReference type="Proteomes" id="UP001408594"/>
    </source>
</evidence>
<sequence>MISYNKNRSLLAAAAGLAMLGLTSPALADLGDDYSTQTAADTTVTNTASATFTVGGGSSQSVDSNDYEFQVDRVVNMTLTEDGSSPVDTTPEATGVATKYTLTNLSNDMLDFGLGALNVTNSTALENSLGTDNLDASGIQIFLDTNDAANTGSPDGNYDSNDTLVTTVDDLAAGDSAVLFVVITVPARASDGTGADSGDIIGVELTATAKASDGTDLTETDAANTDALETVFDNSLDENTSGNPIVTVQGAYIITDADMSIVKSSTVLDDPINGAASASVFPKAIPGATVEYCMVVENTGDATAETVTLTDAIPAETTFVTSSIATGTGDTCGTNADDPVKGSESSGTITVNFGDVTAGNSVWATFEVTIN</sequence>
<protein>
    <recommendedName>
        <fullName evidence="2">DUF11 domain-containing protein</fullName>
    </recommendedName>
</protein>
<feature type="domain" description="DUF11" evidence="2">
    <location>
        <begin position="285"/>
        <end position="366"/>
    </location>
</feature>
<evidence type="ECO:0000256" key="1">
    <source>
        <dbReference type="SAM" id="SignalP"/>
    </source>
</evidence>
<dbReference type="NCBIfam" id="TIGR01451">
    <property type="entry name" value="B_ant_repeat"/>
    <property type="match status" value="1"/>
</dbReference>
<name>A0ABP9WNN1_9GAMM</name>
<dbReference type="InterPro" id="IPR047589">
    <property type="entry name" value="DUF11_rpt"/>
</dbReference>
<accession>A0ABP9WNN1</accession>
<proteinExistence type="predicted"/>
<evidence type="ECO:0000259" key="2">
    <source>
        <dbReference type="Pfam" id="PF01345"/>
    </source>
</evidence>
<dbReference type="Proteomes" id="UP001408594">
    <property type="component" value="Unassembled WGS sequence"/>
</dbReference>
<evidence type="ECO:0000313" key="3">
    <source>
        <dbReference type="EMBL" id="GAA5524218.1"/>
    </source>
</evidence>
<dbReference type="EMBL" id="BAABRT010000004">
    <property type="protein sequence ID" value="GAA5524218.1"/>
    <property type="molecule type" value="Genomic_DNA"/>
</dbReference>
<feature type="signal peptide" evidence="1">
    <location>
        <begin position="1"/>
        <end position="28"/>
    </location>
</feature>
<dbReference type="Pfam" id="PF01345">
    <property type="entry name" value="DUF11"/>
    <property type="match status" value="1"/>
</dbReference>
<keyword evidence="4" id="KW-1185">Reference proteome</keyword>
<dbReference type="InterPro" id="IPR001434">
    <property type="entry name" value="OmcB-like_DUF11"/>
</dbReference>
<dbReference type="RefSeq" id="WP_345549031.1">
    <property type="nucleotide sequence ID" value="NZ_BAABRT010000004.1"/>
</dbReference>
<reference evidence="3 4" key="1">
    <citation type="submission" date="2024-02" db="EMBL/GenBank/DDBJ databases">
        <title>Microbulbifer aestuariivivens NBRC 112533.</title>
        <authorList>
            <person name="Ichikawa N."/>
            <person name="Katano-Makiyama Y."/>
            <person name="Hidaka K."/>
        </authorList>
    </citation>
    <scope>NUCLEOTIDE SEQUENCE [LARGE SCALE GENOMIC DNA]</scope>
    <source>
        <strain evidence="3 4">NBRC 112533</strain>
    </source>
</reference>
<organism evidence="3 4">
    <name type="scientific">Microbulbifer aestuariivivens</name>
    <dbReference type="NCBI Taxonomy" id="1908308"/>
    <lineage>
        <taxon>Bacteria</taxon>
        <taxon>Pseudomonadati</taxon>
        <taxon>Pseudomonadota</taxon>
        <taxon>Gammaproteobacteria</taxon>
        <taxon>Cellvibrionales</taxon>
        <taxon>Microbulbiferaceae</taxon>
        <taxon>Microbulbifer</taxon>
    </lineage>
</organism>
<keyword evidence="1" id="KW-0732">Signal</keyword>
<comment type="caution">
    <text evidence="3">The sequence shown here is derived from an EMBL/GenBank/DDBJ whole genome shotgun (WGS) entry which is preliminary data.</text>
</comment>
<feature type="chain" id="PRO_5046966721" description="DUF11 domain-containing protein" evidence="1">
    <location>
        <begin position="29"/>
        <end position="371"/>
    </location>
</feature>
<gene>
    <name evidence="3" type="ORF">Maes01_00772</name>
</gene>